<keyword evidence="2" id="KW-0238">DNA-binding</keyword>
<dbReference type="InterPro" id="IPR036388">
    <property type="entry name" value="WH-like_DNA-bd_sf"/>
</dbReference>
<dbReference type="Pfam" id="PF00196">
    <property type="entry name" value="GerE"/>
    <property type="match status" value="1"/>
</dbReference>
<dbReference type="CDD" id="cd06170">
    <property type="entry name" value="LuxR_C_like"/>
    <property type="match status" value="1"/>
</dbReference>
<dbReference type="PANTHER" id="PTHR44688:SF16">
    <property type="entry name" value="DNA-BINDING TRANSCRIPTIONAL ACTIVATOR DEVR_DOSR"/>
    <property type="match status" value="1"/>
</dbReference>
<dbReference type="AlphaFoldDB" id="A0A4R5KKC7"/>
<dbReference type="GO" id="GO:0003677">
    <property type="term" value="F:DNA binding"/>
    <property type="evidence" value="ECO:0007669"/>
    <property type="project" value="UniProtKB-KW"/>
</dbReference>
<accession>A0A4R5KKC7</accession>
<comment type="caution">
    <text evidence="5">The sequence shown here is derived from an EMBL/GenBank/DDBJ whole genome shotgun (WGS) entry which is preliminary data.</text>
</comment>
<dbReference type="EMBL" id="SMRU01000013">
    <property type="protein sequence ID" value="TDF95288.1"/>
    <property type="molecule type" value="Genomic_DNA"/>
</dbReference>
<evidence type="ECO:0000256" key="2">
    <source>
        <dbReference type="ARBA" id="ARBA00023125"/>
    </source>
</evidence>
<dbReference type="Gene3D" id="1.10.10.10">
    <property type="entry name" value="Winged helix-like DNA-binding domain superfamily/Winged helix DNA-binding domain"/>
    <property type="match status" value="1"/>
</dbReference>
<protein>
    <submittedName>
        <fullName evidence="5">Helix-turn-helix transcriptional regulator</fullName>
    </submittedName>
</protein>
<dbReference type="PANTHER" id="PTHR44688">
    <property type="entry name" value="DNA-BINDING TRANSCRIPTIONAL ACTIVATOR DEVR_DOSR"/>
    <property type="match status" value="1"/>
</dbReference>
<dbReference type="InterPro" id="IPR016032">
    <property type="entry name" value="Sig_transdc_resp-reg_C-effctor"/>
</dbReference>
<evidence type="ECO:0000313" key="6">
    <source>
        <dbReference type="Proteomes" id="UP000295511"/>
    </source>
</evidence>
<gene>
    <name evidence="5" type="ORF">E1809_12280</name>
</gene>
<reference evidence="5 6" key="1">
    <citation type="submission" date="2019-03" db="EMBL/GenBank/DDBJ databases">
        <title>Whole genome sequence of Arthrobacter sp JH1-1.</title>
        <authorList>
            <person name="Trinh H.N."/>
        </authorList>
    </citation>
    <scope>NUCLEOTIDE SEQUENCE [LARGE SCALE GENOMIC DNA]</scope>
    <source>
        <strain evidence="5 6">JH1-1</strain>
    </source>
</reference>
<evidence type="ECO:0000259" key="4">
    <source>
        <dbReference type="PROSITE" id="PS50043"/>
    </source>
</evidence>
<dbReference type="PROSITE" id="PS50043">
    <property type="entry name" value="HTH_LUXR_2"/>
    <property type="match status" value="1"/>
</dbReference>
<evidence type="ECO:0000256" key="3">
    <source>
        <dbReference type="ARBA" id="ARBA00023163"/>
    </source>
</evidence>
<sequence length="854" mass="93665">MFEQEVRRTLEYIARGMAVRIVAAPGGGRTTITQKVIAEFEKGGVTVYSISGLRSHRRVPFGGIHSLGQDIRVGQLGVLGVADVLASRLTKPGERVLVVDDLEYVDPESIAVLDAVRRRTRRPMIVTMTESSLYTKGRVPLLGLGPEARVHLNPLRYEQVNELITEVLGTPADADATARILAKSAGNPRLIVRIAETAALSGLLARRDGQWHMTNDTLWNEHLYSTVESLLEGLEADELTGLQTMAIAGTASIDVLQQVIKPDVLDRLEQRGFISAIDSAHNDISLAITPPVISDYFRGERMLTTRRVLANRITRTLSAEPQESNASASSGDSLTRVLAALRVERSSGDAATARHFHEQTAILERHRFELWDADKSVSNAAALLRVYWGSPIDASRIEQVLASTPTADGDSGELLFFAVSKALWAIYSGKGLDQAAAVLRSFAKEHPRRSAEADAFELFINASYDKMPQDLDQVLERLHERRPGSSVIASVQAILELYRFNPNGALAALESSRDPGINPGIEPFIRGMAMFSLGRFEEAVVLALDKRAEARRDLDQFGVVSSTYVAAHALSYGGYLDEADYLMGSVFAMGRPGFLMDSLYDAMLRLAGLRTAASTIEPTITLATQARRQTEEAGPLPGMGKGVYNLVAGRPLVPAVFDRQAAYLIKRQLQRGYVLEAAHSALFLTCLLPGRKTLDLLREALRDHSITAHEQLVEIAATVVKEDHQSLDTLLKKYKPDADLYHVRMLLRGAFKRYAFVDDSIGAAAMERAYLLFSARFPSAVEPLAFNSGSYSPLTVREIEVAALAGHRTNPEIAEHLGLSIRTVENHISNALRKTGSPTRSALFELVRDSLPFR</sequence>
<keyword evidence="3" id="KW-0804">Transcription</keyword>
<evidence type="ECO:0000313" key="5">
    <source>
        <dbReference type="EMBL" id="TDF95288.1"/>
    </source>
</evidence>
<dbReference type="Proteomes" id="UP000295511">
    <property type="component" value="Unassembled WGS sequence"/>
</dbReference>
<dbReference type="SUPFAM" id="SSF46894">
    <property type="entry name" value="C-terminal effector domain of the bipartite response regulators"/>
    <property type="match status" value="1"/>
</dbReference>
<keyword evidence="1" id="KW-0805">Transcription regulation</keyword>
<dbReference type="RefSeq" id="WP_133204521.1">
    <property type="nucleotide sequence ID" value="NZ_SMRU01000013.1"/>
</dbReference>
<proteinExistence type="predicted"/>
<dbReference type="InterPro" id="IPR000792">
    <property type="entry name" value="Tscrpt_reg_LuxR_C"/>
</dbReference>
<dbReference type="GO" id="GO:0006355">
    <property type="term" value="P:regulation of DNA-templated transcription"/>
    <property type="evidence" value="ECO:0007669"/>
    <property type="project" value="InterPro"/>
</dbReference>
<organism evidence="5 6">
    <name type="scientific">Arthrobacter terricola</name>
    <dbReference type="NCBI Taxonomy" id="2547396"/>
    <lineage>
        <taxon>Bacteria</taxon>
        <taxon>Bacillati</taxon>
        <taxon>Actinomycetota</taxon>
        <taxon>Actinomycetes</taxon>
        <taxon>Micrococcales</taxon>
        <taxon>Micrococcaceae</taxon>
        <taxon>Arthrobacter</taxon>
    </lineage>
</organism>
<evidence type="ECO:0000256" key="1">
    <source>
        <dbReference type="ARBA" id="ARBA00023015"/>
    </source>
</evidence>
<dbReference type="SUPFAM" id="SSF52540">
    <property type="entry name" value="P-loop containing nucleoside triphosphate hydrolases"/>
    <property type="match status" value="1"/>
</dbReference>
<dbReference type="SMART" id="SM00421">
    <property type="entry name" value="HTH_LUXR"/>
    <property type="match status" value="1"/>
</dbReference>
<dbReference type="InterPro" id="IPR027417">
    <property type="entry name" value="P-loop_NTPase"/>
</dbReference>
<dbReference type="OrthoDB" id="3197423at2"/>
<keyword evidence="6" id="KW-1185">Reference proteome</keyword>
<name>A0A4R5KKC7_9MICC</name>
<feature type="domain" description="HTH luxR-type" evidence="4">
    <location>
        <begin position="787"/>
        <end position="851"/>
    </location>
</feature>